<protein>
    <submittedName>
        <fullName evidence="3">Uncharacterized protein</fullName>
    </submittedName>
</protein>
<feature type="compositionally biased region" description="Low complexity" evidence="2">
    <location>
        <begin position="58"/>
        <end position="71"/>
    </location>
</feature>
<feature type="region of interest" description="Disordered" evidence="2">
    <location>
        <begin position="1"/>
        <end position="43"/>
    </location>
</feature>
<feature type="coiled-coil region" evidence="1">
    <location>
        <begin position="221"/>
        <end position="269"/>
    </location>
</feature>
<feature type="compositionally biased region" description="Low complexity" evidence="2">
    <location>
        <begin position="178"/>
        <end position="192"/>
    </location>
</feature>
<proteinExistence type="predicted"/>
<feature type="compositionally biased region" description="Basic and acidic residues" evidence="2">
    <location>
        <begin position="155"/>
        <end position="175"/>
    </location>
</feature>
<evidence type="ECO:0000313" key="4">
    <source>
        <dbReference type="Proteomes" id="UP000704712"/>
    </source>
</evidence>
<keyword evidence="1" id="KW-0175">Coiled coil</keyword>
<organism evidence="3 4">
    <name type="scientific">Phytophthora infestans</name>
    <name type="common">Potato late blight agent</name>
    <name type="synonym">Botrytis infestans</name>
    <dbReference type="NCBI Taxonomy" id="4787"/>
    <lineage>
        <taxon>Eukaryota</taxon>
        <taxon>Sar</taxon>
        <taxon>Stramenopiles</taxon>
        <taxon>Oomycota</taxon>
        <taxon>Peronosporomycetes</taxon>
        <taxon>Peronosporales</taxon>
        <taxon>Peronosporaceae</taxon>
        <taxon>Phytophthora</taxon>
    </lineage>
</organism>
<evidence type="ECO:0000313" key="3">
    <source>
        <dbReference type="EMBL" id="KAF4134636.1"/>
    </source>
</evidence>
<gene>
    <name evidence="3" type="ORF">GN958_ATG16183</name>
</gene>
<feature type="region of interest" description="Disordered" evidence="2">
    <location>
        <begin position="56"/>
        <end position="101"/>
    </location>
</feature>
<feature type="coiled-coil region" evidence="1">
    <location>
        <begin position="385"/>
        <end position="412"/>
    </location>
</feature>
<sequence length="502" mass="55993">METRKDGARQAPPSPIKRAPLKIHTQEYVDTPSSSTTASPAESCAAYVEKQLKPWERSASVASSVNSSETSEVLDDTSNEAQKGESVRSITEPNDEKANAQALKMQSHLLAMQMRLNGLQRLVEEAAFQNRLRSCSQDFVPDTQSHFVPAAEANEGARDDTDLQRDAEPTPKESVNESDLLGSESSSDSVEGAPNDEANDSRDDLQDSSSSSSEDDGHPAIATLLKKIKALQTQLKEATDENQQLQSTVNKLEKENERLQAQTEARVTDVSCDKESNDAEGAEACKHRDESLSRLTLAIFGEPSAFQMVMEEDLAVLKNHERCQHKLHELWDTIRKLRTFVETYELERNALRIQRDDAVADADRADAENVKLASSSNPQQKIKYLQQVKKDNQALRRKNRALNMRIANQAAKYVREKNGCSLLQEECETTIDTTLGSMTLDDTLIDEPALRTGEEILQSMRNRSEILEQRLESLRLAKQELPEDDDTSSEVIGQRPPATRAR</sequence>
<dbReference type="EMBL" id="JAACNO010002260">
    <property type="protein sequence ID" value="KAF4134636.1"/>
    <property type="molecule type" value="Genomic_DNA"/>
</dbReference>
<accession>A0A8S9U134</accession>
<evidence type="ECO:0000256" key="1">
    <source>
        <dbReference type="SAM" id="Coils"/>
    </source>
</evidence>
<feature type="compositionally biased region" description="Low complexity" evidence="2">
    <location>
        <begin position="31"/>
        <end position="43"/>
    </location>
</feature>
<name>A0A8S9U134_PHYIN</name>
<dbReference type="AlphaFoldDB" id="A0A8S9U134"/>
<comment type="caution">
    <text evidence="3">The sequence shown here is derived from an EMBL/GenBank/DDBJ whole genome shotgun (WGS) entry which is preliminary data.</text>
</comment>
<evidence type="ECO:0000256" key="2">
    <source>
        <dbReference type="SAM" id="MobiDB-lite"/>
    </source>
</evidence>
<feature type="region of interest" description="Disordered" evidence="2">
    <location>
        <begin position="149"/>
        <end position="218"/>
    </location>
</feature>
<dbReference type="Proteomes" id="UP000704712">
    <property type="component" value="Unassembled WGS sequence"/>
</dbReference>
<feature type="region of interest" description="Disordered" evidence="2">
    <location>
        <begin position="477"/>
        <end position="502"/>
    </location>
</feature>
<reference evidence="3" key="1">
    <citation type="submission" date="2020-03" db="EMBL/GenBank/DDBJ databases">
        <title>Hybrid Assembly of Korean Phytophthora infestans isolates.</title>
        <authorList>
            <person name="Prokchorchik M."/>
            <person name="Lee Y."/>
            <person name="Seo J."/>
            <person name="Cho J.-H."/>
            <person name="Park Y.-E."/>
            <person name="Jang D.-C."/>
            <person name="Im J.-S."/>
            <person name="Choi J.-G."/>
            <person name="Park H.-J."/>
            <person name="Lee G.-B."/>
            <person name="Lee Y.-G."/>
            <person name="Hong S.-Y."/>
            <person name="Cho K."/>
            <person name="Sohn K.H."/>
        </authorList>
    </citation>
    <scope>NUCLEOTIDE SEQUENCE</scope>
    <source>
        <strain evidence="3">KR_2_A2</strain>
    </source>
</reference>